<evidence type="ECO:0000259" key="2">
    <source>
        <dbReference type="SMART" id="SM00382"/>
    </source>
</evidence>
<sequence length="450" mass="53295">MDTININSIFSREPIFQEIKDHLLNFEERSKDINYKKGIYIYGTPGSGKTEFIVKLLKGLDYDIVKYDAGDVRNKSLIDTITSNNVSNRNVLDMFTKKVRKIAIVMDEIDGMNNGDKGGITALIKLIRQKKTKKQRLENKCTNPIICIGNYYIDKKIKELMKVCNVFELKTPTNNQINTILKSIIPNYEEITKEHISDILMYIQGDMRKLRFVYNSVEKQPDILKNGNLLELFRTKLYDEDSKKITHTLLTRKCDFNEHEHFMNETDRTIVALLWHENVVDILSKFNIEITYPLYYKILQNICIADYIDRITFQKQIWQFNEMSSLIKTFSNNKLFHDAIDMNNVQYTNEIRFTKVLTKYSTEYNNMLFVYNLTQNLDMDKKDVISLFQELRLYYGHDFCKSVEELNTIERIFESYNLSKLDIKRIYRYLDRTVKKDALITIEDIEDDFD</sequence>
<dbReference type="Gene3D" id="3.40.50.300">
    <property type="entry name" value="P-loop containing nucleotide triphosphate hydrolases"/>
    <property type="match status" value="1"/>
</dbReference>
<name>A0A6C0J6Y9_9ZZZZ</name>
<proteinExistence type="predicted"/>
<dbReference type="PANTHER" id="PTHR23389">
    <property type="entry name" value="CHROMOSOME TRANSMISSION FIDELITY FACTOR 18"/>
    <property type="match status" value="1"/>
</dbReference>
<dbReference type="GO" id="GO:0006260">
    <property type="term" value="P:DNA replication"/>
    <property type="evidence" value="ECO:0007669"/>
    <property type="project" value="UniProtKB-KW"/>
</dbReference>
<reference evidence="3" key="1">
    <citation type="journal article" date="2020" name="Nature">
        <title>Giant virus diversity and host interactions through global metagenomics.</title>
        <authorList>
            <person name="Schulz F."/>
            <person name="Roux S."/>
            <person name="Paez-Espino D."/>
            <person name="Jungbluth S."/>
            <person name="Walsh D.A."/>
            <person name="Denef V.J."/>
            <person name="McMahon K.D."/>
            <person name="Konstantinidis K.T."/>
            <person name="Eloe-Fadrosh E.A."/>
            <person name="Kyrpides N.C."/>
            <person name="Woyke T."/>
        </authorList>
    </citation>
    <scope>NUCLEOTIDE SEQUENCE</scope>
    <source>
        <strain evidence="3">GVMAG-M-3300025699-48</strain>
    </source>
</reference>
<dbReference type="SMART" id="SM00382">
    <property type="entry name" value="AAA"/>
    <property type="match status" value="1"/>
</dbReference>
<feature type="domain" description="AAA+ ATPase" evidence="2">
    <location>
        <begin position="35"/>
        <end position="173"/>
    </location>
</feature>
<dbReference type="GO" id="GO:0016887">
    <property type="term" value="F:ATP hydrolysis activity"/>
    <property type="evidence" value="ECO:0007669"/>
    <property type="project" value="InterPro"/>
</dbReference>
<dbReference type="AlphaFoldDB" id="A0A6C0J6Y9"/>
<evidence type="ECO:0000256" key="1">
    <source>
        <dbReference type="ARBA" id="ARBA00022705"/>
    </source>
</evidence>
<dbReference type="SUPFAM" id="SSF52540">
    <property type="entry name" value="P-loop containing nucleoside triphosphate hydrolases"/>
    <property type="match status" value="1"/>
</dbReference>
<dbReference type="InterPro" id="IPR027417">
    <property type="entry name" value="P-loop_NTPase"/>
</dbReference>
<dbReference type="CDD" id="cd00009">
    <property type="entry name" value="AAA"/>
    <property type="match status" value="1"/>
</dbReference>
<dbReference type="InterPro" id="IPR003593">
    <property type="entry name" value="AAA+_ATPase"/>
</dbReference>
<dbReference type="Pfam" id="PF00004">
    <property type="entry name" value="AAA"/>
    <property type="match status" value="1"/>
</dbReference>
<evidence type="ECO:0000313" key="3">
    <source>
        <dbReference type="EMBL" id="QHT99393.1"/>
    </source>
</evidence>
<dbReference type="PANTHER" id="PTHR23389:SF6">
    <property type="entry name" value="REPLICATION FACTOR C SUBUNIT 1"/>
    <property type="match status" value="1"/>
</dbReference>
<dbReference type="EMBL" id="MN740307">
    <property type="protein sequence ID" value="QHT99393.1"/>
    <property type="molecule type" value="Genomic_DNA"/>
</dbReference>
<dbReference type="InterPro" id="IPR003959">
    <property type="entry name" value="ATPase_AAA_core"/>
</dbReference>
<organism evidence="3">
    <name type="scientific">viral metagenome</name>
    <dbReference type="NCBI Taxonomy" id="1070528"/>
    <lineage>
        <taxon>unclassified sequences</taxon>
        <taxon>metagenomes</taxon>
        <taxon>organismal metagenomes</taxon>
    </lineage>
</organism>
<keyword evidence="1" id="KW-0235">DNA replication</keyword>
<accession>A0A6C0J6Y9</accession>
<protein>
    <recommendedName>
        <fullName evidence="2">AAA+ ATPase domain-containing protein</fullName>
    </recommendedName>
</protein>
<dbReference type="GO" id="GO:0005524">
    <property type="term" value="F:ATP binding"/>
    <property type="evidence" value="ECO:0007669"/>
    <property type="project" value="InterPro"/>
</dbReference>